<comment type="similarity">
    <text evidence="1">Belongs to the CbbQ/NirQ/NorQ/GpvN family.</text>
</comment>
<dbReference type="Pfam" id="PF08406">
    <property type="entry name" value="CbbQ_C"/>
    <property type="match status" value="1"/>
</dbReference>
<organism evidence="6 7">
    <name type="scientific">Paraburkholderia hiiakae</name>
    <dbReference type="NCBI Taxonomy" id="1081782"/>
    <lineage>
        <taxon>Bacteria</taxon>
        <taxon>Pseudomonadati</taxon>
        <taxon>Pseudomonadota</taxon>
        <taxon>Betaproteobacteria</taxon>
        <taxon>Burkholderiales</taxon>
        <taxon>Burkholderiaceae</taxon>
        <taxon>Paraburkholderia</taxon>
    </lineage>
</organism>
<evidence type="ECO:0000259" key="5">
    <source>
        <dbReference type="SMART" id="SM00382"/>
    </source>
</evidence>
<dbReference type="SMART" id="SM00382">
    <property type="entry name" value="AAA"/>
    <property type="match status" value="1"/>
</dbReference>
<dbReference type="EMBL" id="CAJHCQ010000006">
    <property type="protein sequence ID" value="CAD6534404.1"/>
    <property type="molecule type" value="Genomic_DNA"/>
</dbReference>
<dbReference type="InterPro" id="IPR027417">
    <property type="entry name" value="P-loop_NTPase"/>
</dbReference>
<reference evidence="6 7" key="1">
    <citation type="submission" date="2020-10" db="EMBL/GenBank/DDBJ databases">
        <authorList>
            <person name="Peeters C."/>
        </authorList>
    </citation>
    <scope>NUCLEOTIDE SEQUENCE [LARGE SCALE GENOMIC DNA]</scope>
    <source>
        <strain evidence="6 7">LMG 27952</strain>
    </source>
</reference>
<dbReference type="Pfam" id="PF07728">
    <property type="entry name" value="AAA_5"/>
    <property type="match status" value="1"/>
</dbReference>
<dbReference type="SUPFAM" id="SSF52540">
    <property type="entry name" value="P-loop containing nucleoside triphosphate hydrolases"/>
    <property type="match status" value="1"/>
</dbReference>
<keyword evidence="7" id="KW-1185">Reference proteome</keyword>
<evidence type="ECO:0000256" key="2">
    <source>
        <dbReference type="ARBA" id="ARBA00022741"/>
    </source>
</evidence>
<evidence type="ECO:0000256" key="4">
    <source>
        <dbReference type="SAM" id="MobiDB-lite"/>
    </source>
</evidence>
<dbReference type="InterPro" id="IPR003593">
    <property type="entry name" value="AAA+_ATPase"/>
</dbReference>
<dbReference type="PANTHER" id="PTHR48103:SF2">
    <property type="entry name" value="MIDASIN"/>
    <property type="match status" value="1"/>
</dbReference>
<comment type="caution">
    <text evidence="6">The sequence shown here is derived from an EMBL/GenBank/DDBJ whole genome shotgun (WGS) entry which is preliminary data.</text>
</comment>
<sequence>MRRLTGPRASALYFPPMNASYPALQDEDPLGIYTRGAGRASEWWRVSPSGRAHMYRIEHGQGEDDKVDIDTEIDLDNLEAKLLKWRREGFVSEAQRADEARAAQAGGTFSAALQQAVRAAREAGAAQAEPQSSTPTVRIGSVELPRGKPNALVPRVNAAYLFTGRGDDIVQDIVENRRVMLIGHTGSGKTSFIEQVAARADYGVLRANMNGQTTIGDFVGFWTVKGGETIWVDGILPVAMREGYWLIIDELDFAEPSILAVLTAVLEPNGRLLLKERGNEIVEPHPSFRLFATANAAGAMSAYRHLYQGANLLNEAFLDRWRVYLFDYLSLEEETEVLLRTLPVLTRPLAQTLAAIAADCRAAFAREDLASAFSTRRLIDWAELMLRTGDVERAAGPAIYAKVSADEAALIRSIIRHHVIFDA</sequence>
<dbReference type="InterPro" id="IPR011704">
    <property type="entry name" value="ATPase_dyneun-rel_AAA"/>
</dbReference>
<dbReference type="PANTHER" id="PTHR48103">
    <property type="entry name" value="MIDASIN-RELATED"/>
    <property type="match status" value="1"/>
</dbReference>
<proteinExistence type="inferred from homology"/>
<accession>A0ABM8NN67</accession>
<dbReference type="Gene3D" id="3.40.50.300">
    <property type="entry name" value="P-loop containing nucleotide triphosphate hydrolases"/>
    <property type="match status" value="1"/>
</dbReference>
<dbReference type="Proteomes" id="UP000656319">
    <property type="component" value="Unassembled WGS sequence"/>
</dbReference>
<name>A0ABM8NN67_9BURK</name>
<keyword evidence="2" id="KW-0547">Nucleotide-binding</keyword>
<keyword evidence="3" id="KW-0067">ATP-binding</keyword>
<evidence type="ECO:0000313" key="6">
    <source>
        <dbReference type="EMBL" id="CAD6534404.1"/>
    </source>
</evidence>
<gene>
    <name evidence="6" type="ORF">LMG27952_02948</name>
</gene>
<protein>
    <recommendedName>
        <fullName evidence="5">AAA+ ATPase domain-containing protein</fullName>
    </recommendedName>
</protein>
<feature type="compositionally biased region" description="Low complexity" evidence="4">
    <location>
        <begin position="122"/>
        <end position="131"/>
    </location>
</feature>
<evidence type="ECO:0000313" key="7">
    <source>
        <dbReference type="Proteomes" id="UP000656319"/>
    </source>
</evidence>
<feature type="domain" description="AAA+ ATPase" evidence="5">
    <location>
        <begin position="175"/>
        <end position="327"/>
    </location>
</feature>
<dbReference type="InterPro" id="IPR013615">
    <property type="entry name" value="CbbQ_C"/>
</dbReference>
<evidence type="ECO:0000256" key="3">
    <source>
        <dbReference type="ARBA" id="ARBA00022840"/>
    </source>
</evidence>
<feature type="region of interest" description="Disordered" evidence="4">
    <location>
        <begin position="122"/>
        <end position="141"/>
    </location>
</feature>
<evidence type="ECO:0000256" key="1">
    <source>
        <dbReference type="ARBA" id="ARBA00009417"/>
    </source>
</evidence>